<dbReference type="GO" id="GO:0016620">
    <property type="term" value="F:oxidoreductase activity, acting on the aldehyde or oxo group of donors, NAD or NADP as acceptor"/>
    <property type="evidence" value="ECO:0007669"/>
    <property type="project" value="InterPro"/>
</dbReference>
<dbReference type="PANTHER" id="PTHR42804:SF1">
    <property type="entry name" value="ALDEHYDE DEHYDROGENASE-RELATED"/>
    <property type="match status" value="1"/>
</dbReference>
<evidence type="ECO:0000256" key="1">
    <source>
        <dbReference type="ARBA" id="ARBA00009986"/>
    </source>
</evidence>
<dbReference type="PROSITE" id="PS00687">
    <property type="entry name" value="ALDEHYDE_DEHYDR_GLU"/>
    <property type="match status" value="1"/>
</dbReference>
<evidence type="ECO:0000313" key="7">
    <source>
        <dbReference type="Proteomes" id="UP000028864"/>
    </source>
</evidence>
<dbReference type="Pfam" id="PF00171">
    <property type="entry name" value="Aldedh"/>
    <property type="match status" value="1"/>
</dbReference>
<reference evidence="6" key="2">
    <citation type="submission" date="2015-09" db="EMBL/GenBank/DDBJ databases">
        <title>Draft genome sequence of Mycobacterium neoaurum DSM 44074.</title>
        <authorList>
            <person name="Croce O."/>
            <person name="Robert C."/>
            <person name="Raoult D."/>
            <person name="Drancourt M."/>
        </authorList>
    </citation>
    <scope>NUCLEOTIDE SEQUENCE</scope>
    <source>
        <strain evidence="6">DSM 44074</strain>
    </source>
</reference>
<feature type="domain" description="Aldehyde dehydrogenase" evidence="5">
    <location>
        <begin position="18"/>
        <end position="466"/>
    </location>
</feature>
<dbReference type="PANTHER" id="PTHR42804">
    <property type="entry name" value="ALDEHYDE DEHYDROGENASE"/>
    <property type="match status" value="1"/>
</dbReference>
<dbReference type="EMBL" id="LK021340">
    <property type="protein sequence ID" value="CDQ46264.1"/>
    <property type="molecule type" value="Genomic_DNA"/>
</dbReference>
<dbReference type="FunFam" id="3.40.605.10:FF:000007">
    <property type="entry name" value="NAD/NADP-dependent betaine aldehyde dehydrogenase"/>
    <property type="match status" value="1"/>
</dbReference>
<accession>A0AAV2WPT4</accession>
<comment type="similarity">
    <text evidence="1 4">Belongs to the aldehyde dehydrogenase family.</text>
</comment>
<reference evidence="6" key="1">
    <citation type="submission" date="2014-05" db="EMBL/GenBank/DDBJ databases">
        <authorList>
            <person name="Urmite Genomes"/>
        </authorList>
    </citation>
    <scope>NUCLEOTIDE SEQUENCE</scope>
    <source>
        <strain evidence="6">DSM 44074</strain>
    </source>
</reference>
<dbReference type="AlphaFoldDB" id="A0AAV2WPT4"/>
<evidence type="ECO:0000256" key="2">
    <source>
        <dbReference type="ARBA" id="ARBA00023002"/>
    </source>
</evidence>
<protein>
    <submittedName>
        <fullName evidence="6">Betaine-aldehyde dehydrogenase</fullName>
    </submittedName>
</protein>
<dbReference type="InterPro" id="IPR015590">
    <property type="entry name" value="Aldehyde_DH_dom"/>
</dbReference>
<dbReference type="RefSeq" id="WP_030134740.1">
    <property type="nucleotide sequence ID" value="NZ_FMZG01000002.1"/>
</dbReference>
<dbReference type="InterPro" id="IPR029510">
    <property type="entry name" value="Ald_DH_CS_GLU"/>
</dbReference>
<evidence type="ECO:0000313" key="6">
    <source>
        <dbReference type="EMBL" id="CDQ46264.1"/>
    </source>
</evidence>
<dbReference type="InterPro" id="IPR016163">
    <property type="entry name" value="Ald_DH_C"/>
</dbReference>
<dbReference type="SUPFAM" id="SSF53720">
    <property type="entry name" value="ALDH-like"/>
    <property type="match status" value="1"/>
</dbReference>
<dbReference type="Gene3D" id="3.40.309.10">
    <property type="entry name" value="Aldehyde Dehydrogenase, Chain A, domain 2"/>
    <property type="match status" value="1"/>
</dbReference>
<evidence type="ECO:0000256" key="4">
    <source>
        <dbReference type="RuleBase" id="RU003345"/>
    </source>
</evidence>
<organism evidence="6 7">
    <name type="scientific">Mycolicibacterium neoaurum</name>
    <name type="common">Mycobacterium neoaurum</name>
    <dbReference type="NCBI Taxonomy" id="1795"/>
    <lineage>
        <taxon>Bacteria</taxon>
        <taxon>Bacillati</taxon>
        <taxon>Actinomycetota</taxon>
        <taxon>Actinomycetes</taxon>
        <taxon>Mycobacteriales</taxon>
        <taxon>Mycobacteriaceae</taxon>
        <taxon>Mycolicibacterium</taxon>
    </lineage>
</organism>
<proteinExistence type="inferred from homology"/>
<keyword evidence="2 4" id="KW-0560">Oxidoreductase</keyword>
<dbReference type="InterPro" id="IPR016162">
    <property type="entry name" value="Ald_DH_N"/>
</dbReference>
<gene>
    <name evidence="6" type="ORF">BN1047_04169</name>
</gene>
<sequence length="468" mass="48871">MNYFYDAVLIDGRWQRRDTRPVCDPATEEVIGSAAVGTVADVDAAAEAAHRRARQWGTTSHGARADMLAALRRELVAVRDTLVDATVAEVGAPLAVAEAAHVDLAIEIIAGFENLIREQPATTRIGNSTILRRPAGVVGCITPWNYPLYQLAAKVGAALAAGCTTVIKPAELTPLSTYLFCAAATAAGVPDGVLNLVPGAGTVVGGAIVAHPLIDVVSFTGSTAVGRSVAETAGRRIARACLELGGKSASIVCEDADLEAAVTATVDAATFNSGQTCSAWTRLLVPRRQYAQAVAIAAARAEALVVGDPRATGTQLGPLISARQRQTVATMVDDACARGAQRIAGHTGRLADRGHYIRPIVLGDVDRNDPIARDEVFGPVLVVLPHDGDDDAVEAANDSRYGLAGAVWSGDEDRAMALAARLDTGQVDINGADFNPLAPFGGWKESGLGRELGRLGIDEFIEYTAVQR</sequence>
<name>A0AAV2WPT4_MYCNE</name>
<evidence type="ECO:0000259" key="5">
    <source>
        <dbReference type="Pfam" id="PF00171"/>
    </source>
</evidence>
<evidence type="ECO:0000256" key="3">
    <source>
        <dbReference type="PROSITE-ProRule" id="PRU10007"/>
    </source>
</evidence>
<feature type="active site" evidence="3">
    <location>
        <position position="243"/>
    </location>
</feature>
<dbReference type="Gene3D" id="3.40.605.10">
    <property type="entry name" value="Aldehyde Dehydrogenase, Chain A, domain 1"/>
    <property type="match status" value="1"/>
</dbReference>
<dbReference type="InterPro" id="IPR016161">
    <property type="entry name" value="Ald_DH/histidinol_DH"/>
</dbReference>
<dbReference type="Proteomes" id="UP000028864">
    <property type="component" value="Unassembled WGS sequence"/>
</dbReference>